<accession>A0A848KXK3</accession>
<comment type="caution">
    <text evidence="1">The sequence shown here is derived from an EMBL/GenBank/DDBJ whole genome shotgun (WGS) entry which is preliminary data.</text>
</comment>
<evidence type="ECO:0008006" key="3">
    <source>
        <dbReference type="Google" id="ProtNLM"/>
    </source>
</evidence>
<dbReference type="AlphaFoldDB" id="A0A848KXK3"/>
<name>A0A848KXK3_9ACTN</name>
<evidence type="ECO:0000313" key="1">
    <source>
        <dbReference type="EMBL" id="NMO03069.1"/>
    </source>
</evidence>
<sequence length="123" mass="13571">MSFTLDKATAELADNWVKALSDIDLFIEIATEDCLVWHSADDLWVSVPQAVAAVYERSTDGVVPTFVPEGITFTEKGFFNECSTEVSMGGQMMKLHLIQLVEAKDGKAIRVKEYIGPEMGVQP</sequence>
<dbReference type="Proteomes" id="UP000550729">
    <property type="component" value="Unassembled WGS sequence"/>
</dbReference>
<reference evidence="1 2" key="1">
    <citation type="submission" date="2020-04" db="EMBL/GenBank/DDBJ databases">
        <title>Gordonia sp. nov. TBRC 11910.</title>
        <authorList>
            <person name="Suriyachadkun C."/>
        </authorList>
    </citation>
    <scope>NUCLEOTIDE SEQUENCE [LARGE SCALE GENOMIC DNA]</scope>
    <source>
        <strain evidence="1 2">TBRC 11910</strain>
    </source>
</reference>
<dbReference type="InterPro" id="IPR032710">
    <property type="entry name" value="NTF2-like_dom_sf"/>
</dbReference>
<dbReference type="Gene3D" id="3.10.450.50">
    <property type="match status" value="1"/>
</dbReference>
<dbReference type="RefSeq" id="WP_170195568.1">
    <property type="nucleotide sequence ID" value="NZ_JABBNB010000019.1"/>
</dbReference>
<keyword evidence="2" id="KW-1185">Reference proteome</keyword>
<gene>
    <name evidence="1" type="ORF">HH308_17790</name>
</gene>
<protein>
    <recommendedName>
        <fullName evidence="3">SnoaL-like domain-containing protein</fullName>
    </recommendedName>
</protein>
<evidence type="ECO:0000313" key="2">
    <source>
        <dbReference type="Proteomes" id="UP000550729"/>
    </source>
</evidence>
<organism evidence="1 2">
    <name type="scientific">Gordonia asplenii</name>
    <dbReference type="NCBI Taxonomy" id="2725283"/>
    <lineage>
        <taxon>Bacteria</taxon>
        <taxon>Bacillati</taxon>
        <taxon>Actinomycetota</taxon>
        <taxon>Actinomycetes</taxon>
        <taxon>Mycobacteriales</taxon>
        <taxon>Gordoniaceae</taxon>
        <taxon>Gordonia</taxon>
    </lineage>
</organism>
<dbReference type="EMBL" id="JABBNB010000019">
    <property type="protein sequence ID" value="NMO03069.1"/>
    <property type="molecule type" value="Genomic_DNA"/>
</dbReference>
<dbReference type="SUPFAM" id="SSF54427">
    <property type="entry name" value="NTF2-like"/>
    <property type="match status" value="1"/>
</dbReference>
<proteinExistence type="predicted"/>